<dbReference type="GO" id="GO:0140359">
    <property type="term" value="F:ABC-type transporter activity"/>
    <property type="evidence" value="ECO:0007669"/>
    <property type="project" value="InterPro"/>
</dbReference>
<dbReference type="InterPro" id="IPR052902">
    <property type="entry name" value="ABC-2_transporter"/>
</dbReference>
<feature type="transmembrane region" description="Helical" evidence="5">
    <location>
        <begin position="368"/>
        <end position="385"/>
    </location>
</feature>
<keyword evidence="3 5" id="KW-1133">Transmembrane helix</keyword>
<evidence type="ECO:0000256" key="2">
    <source>
        <dbReference type="ARBA" id="ARBA00022692"/>
    </source>
</evidence>
<feature type="transmembrane region" description="Helical" evidence="5">
    <location>
        <begin position="339"/>
        <end position="356"/>
    </location>
</feature>
<dbReference type="AlphaFoldDB" id="I3E5X7"/>
<evidence type="ECO:0000313" key="8">
    <source>
        <dbReference type="Proteomes" id="UP000010523"/>
    </source>
</evidence>
<feature type="transmembrane region" description="Helical" evidence="5">
    <location>
        <begin position="226"/>
        <end position="248"/>
    </location>
</feature>
<dbReference type="PANTHER" id="PTHR43027:SF1">
    <property type="entry name" value="DOXORUBICIN RESISTANCE ABC TRANSPORTER PERMEASE PROTEIN DRRC-RELATED"/>
    <property type="match status" value="1"/>
</dbReference>
<reference evidence="7 8" key="1">
    <citation type="journal article" date="2012" name="Appl. Environ. Microbiol.">
        <title>Genome Sequence of Thermotolerant Bacillus methanolicus: Features and Regulation Related to Methylotrophy and Production of L-Lysine and L-Glutamate from Methanol.</title>
        <authorList>
            <person name="Heggeset T.M."/>
            <person name="Krog A."/>
            <person name="Balzer S."/>
            <person name="Wentzel A."/>
            <person name="Ellingsen T.E."/>
            <person name="Brautaset T."/>
        </authorList>
    </citation>
    <scope>NUCLEOTIDE SEQUENCE [LARGE SCALE GENOMIC DNA]</scope>
    <source>
        <strain evidence="7 8">PB1</strain>
    </source>
</reference>
<keyword evidence="4 5" id="KW-0472">Membrane</keyword>
<dbReference type="EMBL" id="AFEU01000001">
    <property type="protein sequence ID" value="EIJ81898.1"/>
    <property type="molecule type" value="Genomic_DNA"/>
</dbReference>
<dbReference type="RefSeq" id="WP_003350662.1">
    <property type="nucleotide sequence ID" value="NZ_AFEU01000001.1"/>
</dbReference>
<dbReference type="Proteomes" id="UP000010523">
    <property type="component" value="Unassembled WGS sequence"/>
</dbReference>
<gene>
    <name evidence="7" type="ORF">PB1_03125</name>
</gene>
<comment type="subcellular location">
    <subcellularLocation>
        <location evidence="1">Membrane</location>
        <topology evidence="1">Multi-pass membrane protein</topology>
    </subcellularLocation>
</comment>
<proteinExistence type="predicted"/>
<dbReference type="OrthoDB" id="3078158at2"/>
<dbReference type="STRING" id="997296.PB1_03125"/>
<dbReference type="eggNOG" id="COG0842">
    <property type="taxonomic scope" value="Bacteria"/>
</dbReference>
<feature type="transmembrane region" description="Helical" evidence="5">
    <location>
        <begin position="303"/>
        <end position="327"/>
    </location>
</feature>
<evidence type="ECO:0000256" key="4">
    <source>
        <dbReference type="ARBA" id="ARBA00023136"/>
    </source>
</evidence>
<evidence type="ECO:0000313" key="7">
    <source>
        <dbReference type="EMBL" id="EIJ81898.1"/>
    </source>
</evidence>
<evidence type="ECO:0000256" key="3">
    <source>
        <dbReference type="ARBA" id="ARBA00022989"/>
    </source>
</evidence>
<feature type="transmembrane region" description="Helical" evidence="5">
    <location>
        <begin position="397"/>
        <end position="414"/>
    </location>
</feature>
<dbReference type="InterPro" id="IPR013525">
    <property type="entry name" value="ABC2_TM"/>
</dbReference>
<feature type="transmembrane region" description="Helical" evidence="5">
    <location>
        <begin position="260"/>
        <end position="291"/>
    </location>
</feature>
<sequence>MLFQMIKKDLLMFWRRPSELIVLLLMPFVLICILGNALESVINGEIPEIKLKVGVIQKDHPEKGIEQIVEEMNNLPIPEEQKNQIKEGINEFHPTAVLTEEIFKSKELKDIIKVEQISEKDAEKNKKQYSGIIEIPENFTYDFYKKAIFHEKKEPQFKVQLNKSKGREAGILRDILSTFQQDISLMVAANSKGFNSDSMDVIKQMHLSMGSIKTISAKEPISAVDYYAIGMSVMFIFFVASTVASYAYAQKESLVFNRIILANVPVSIFFSGIFVSAAIAAFCQLNILYGLAAVIFKVHWPNFMNYLAITAAMSLMIGGFAVLLSAISYRSNNEKTSSIFSSFLLPIFTFIGGGFFPISQLGKSFEEFSIYTPIGAGISAYLKAMQGYPIGEIDTELLFIVILAMILTAIAVMLQPKRGETV</sequence>
<keyword evidence="8" id="KW-1185">Reference proteome</keyword>
<dbReference type="GO" id="GO:0016020">
    <property type="term" value="C:membrane"/>
    <property type="evidence" value="ECO:0007669"/>
    <property type="project" value="UniProtKB-SubCell"/>
</dbReference>
<evidence type="ECO:0000259" key="6">
    <source>
        <dbReference type="Pfam" id="PF12698"/>
    </source>
</evidence>
<evidence type="ECO:0000256" key="1">
    <source>
        <dbReference type="ARBA" id="ARBA00004141"/>
    </source>
</evidence>
<dbReference type="PATRIC" id="fig|997296.3.peg.688"/>
<keyword evidence="2 5" id="KW-0812">Transmembrane</keyword>
<name>I3E5X7_BACMT</name>
<dbReference type="PANTHER" id="PTHR43027">
    <property type="entry name" value="DOXORUBICIN RESISTANCE ABC TRANSPORTER PERMEASE PROTEIN DRRC-RELATED"/>
    <property type="match status" value="1"/>
</dbReference>
<accession>I3E5X7</accession>
<protein>
    <submittedName>
        <fullName evidence="7">ABC-2 type transporter</fullName>
    </submittedName>
</protein>
<comment type="caution">
    <text evidence="7">The sequence shown here is derived from an EMBL/GenBank/DDBJ whole genome shotgun (WGS) entry which is preliminary data.</text>
</comment>
<organism evidence="7 8">
    <name type="scientific">Bacillus methanolicus PB1</name>
    <dbReference type="NCBI Taxonomy" id="997296"/>
    <lineage>
        <taxon>Bacteria</taxon>
        <taxon>Bacillati</taxon>
        <taxon>Bacillota</taxon>
        <taxon>Bacilli</taxon>
        <taxon>Bacillales</taxon>
        <taxon>Bacillaceae</taxon>
        <taxon>Bacillus</taxon>
    </lineage>
</organism>
<dbReference type="Pfam" id="PF12698">
    <property type="entry name" value="ABC2_membrane_3"/>
    <property type="match status" value="1"/>
</dbReference>
<feature type="domain" description="ABC-2 type transporter transmembrane" evidence="6">
    <location>
        <begin position="20"/>
        <end position="412"/>
    </location>
</feature>
<evidence type="ECO:0000256" key="5">
    <source>
        <dbReference type="SAM" id="Phobius"/>
    </source>
</evidence>